<protein>
    <submittedName>
        <fullName evidence="1">Uncharacterized protein</fullName>
    </submittedName>
</protein>
<evidence type="ECO:0000313" key="1">
    <source>
        <dbReference type="EMBL" id="MPR29705.1"/>
    </source>
</evidence>
<dbReference type="AlphaFoldDB" id="A0A5N7MRT6"/>
<evidence type="ECO:0000313" key="2">
    <source>
        <dbReference type="Proteomes" id="UP000403266"/>
    </source>
</evidence>
<dbReference type="Proteomes" id="UP000403266">
    <property type="component" value="Unassembled WGS sequence"/>
</dbReference>
<gene>
    <name evidence="1" type="ORF">FS320_32655</name>
</gene>
<dbReference type="OrthoDB" id="8420339at2"/>
<proteinExistence type="predicted"/>
<organism evidence="1 2">
    <name type="scientific">Microvirga tunisiensis</name>
    <dbReference type="NCBI Taxonomy" id="2108360"/>
    <lineage>
        <taxon>Bacteria</taxon>
        <taxon>Pseudomonadati</taxon>
        <taxon>Pseudomonadota</taxon>
        <taxon>Alphaproteobacteria</taxon>
        <taxon>Hyphomicrobiales</taxon>
        <taxon>Methylobacteriaceae</taxon>
        <taxon>Microvirga</taxon>
    </lineage>
</organism>
<dbReference type="RefSeq" id="WP_152716588.1">
    <property type="nucleotide sequence ID" value="NZ_VOSJ01000089.1"/>
</dbReference>
<accession>A0A5N7MRT6</accession>
<keyword evidence="2" id="KW-1185">Reference proteome</keyword>
<comment type="caution">
    <text evidence="1">The sequence shown here is derived from an EMBL/GenBank/DDBJ whole genome shotgun (WGS) entry which is preliminary data.</text>
</comment>
<name>A0A5N7MRT6_9HYPH</name>
<dbReference type="EMBL" id="VOSK01000259">
    <property type="protein sequence ID" value="MPR29705.1"/>
    <property type="molecule type" value="Genomic_DNA"/>
</dbReference>
<sequence length="88" mass="10117">MSEQTIVRTRQEALDLIERFLASRDENVLAPYVKAMTTAEDEKTFSIMRGSGNEMELRHQFLHLVEKAGLVTQTEVFSALDRFRVGQK</sequence>
<reference evidence="1 2" key="1">
    <citation type="journal article" date="2019" name="Syst. Appl. Microbiol.">
        <title>Microvirga tunisiensis sp. nov., a root nodule symbiotic bacterium isolated from Lupinus micranthus and L. luteus grown in Northern Tunisia.</title>
        <authorList>
            <person name="Msaddak A."/>
            <person name="Rejili M."/>
            <person name="Duran D."/>
            <person name="Mars M."/>
            <person name="Palacios J.M."/>
            <person name="Ruiz-Argueso T."/>
            <person name="Rey L."/>
            <person name="Imperial J."/>
        </authorList>
    </citation>
    <scope>NUCLEOTIDE SEQUENCE [LARGE SCALE GENOMIC DNA]</scope>
    <source>
        <strain evidence="1 2">Lmie10</strain>
    </source>
</reference>